<evidence type="ECO:0000313" key="2">
    <source>
        <dbReference type="EMBL" id="ACB94439.1"/>
    </source>
</evidence>
<keyword evidence="3" id="KW-1185">Reference proteome</keyword>
<keyword evidence="1" id="KW-0732">Signal</keyword>
<dbReference type="EMBL" id="CP001016">
    <property type="protein sequence ID" value="ACB94439.1"/>
    <property type="molecule type" value="Genomic_DNA"/>
</dbReference>
<reference evidence="3" key="1">
    <citation type="submission" date="2008-03" db="EMBL/GenBank/DDBJ databases">
        <title>Complete sequence of chromosome of Beijerinckia indica subsp. indica ATCC 9039.</title>
        <authorList>
            <consortium name="US DOE Joint Genome Institute"/>
            <person name="Copeland A."/>
            <person name="Lucas S."/>
            <person name="Lapidus A."/>
            <person name="Glavina del Rio T."/>
            <person name="Dalin E."/>
            <person name="Tice H."/>
            <person name="Bruce D."/>
            <person name="Goodwin L."/>
            <person name="Pitluck S."/>
            <person name="LaButti K."/>
            <person name="Schmutz J."/>
            <person name="Larimer F."/>
            <person name="Land M."/>
            <person name="Hauser L."/>
            <person name="Kyrpides N."/>
            <person name="Mikhailova N."/>
            <person name="Dunfield P.F."/>
            <person name="Dedysh S.N."/>
            <person name="Liesack W."/>
            <person name="Saw J.H."/>
            <person name="Alam M."/>
            <person name="Chen Y."/>
            <person name="Murrell J.C."/>
            <person name="Richardson P."/>
        </authorList>
    </citation>
    <scope>NUCLEOTIDE SEQUENCE [LARGE SCALE GENOMIC DNA]</scope>
    <source>
        <strain evidence="3">ATCC 9039 / DSM 1715 / NCIMB 8712</strain>
    </source>
</reference>
<reference evidence="2 3" key="2">
    <citation type="journal article" date="2010" name="J. Bacteriol.">
        <title>Complete genome sequence of Beijerinckia indica subsp. indica.</title>
        <authorList>
            <person name="Tamas I."/>
            <person name="Dedysh S.N."/>
            <person name="Liesack W."/>
            <person name="Stott M.B."/>
            <person name="Alam M."/>
            <person name="Murrell J.C."/>
            <person name="Dunfield P.F."/>
        </authorList>
    </citation>
    <scope>NUCLEOTIDE SEQUENCE [LARGE SCALE GENOMIC DNA]</scope>
    <source>
        <strain evidence="3">ATCC 9039 / DSM 1715 / NCIMB 8712</strain>
    </source>
</reference>
<dbReference type="HOGENOM" id="CLU_2116225_0_0_5"/>
<accession>B2IH25</accession>
<evidence type="ECO:0000256" key="1">
    <source>
        <dbReference type="SAM" id="SignalP"/>
    </source>
</evidence>
<protein>
    <submittedName>
        <fullName evidence="2">Uncharacterized protein</fullName>
    </submittedName>
</protein>
<dbReference type="Proteomes" id="UP000001695">
    <property type="component" value="Chromosome"/>
</dbReference>
<proteinExistence type="predicted"/>
<dbReference type="AlphaFoldDB" id="B2IH25"/>
<feature type="chain" id="PRO_5002778745" evidence="1">
    <location>
        <begin position="26"/>
        <end position="114"/>
    </location>
</feature>
<evidence type="ECO:0000313" key="3">
    <source>
        <dbReference type="Proteomes" id="UP000001695"/>
    </source>
</evidence>
<dbReference type="KEGG" id="bid:Bind_0789"/>
<feature type="signal peptide" evidence="1">
    <location>
        <begin position="1"/>
        <end position="25"/>
    </location>
</feature>
<name>B2IH25_BEII9</name>
<organism evidence="2 3">
    <name type="scientific">Beijerinckia indica subsp. indica (strain ATCC 9039 / DSM 1715 / NCIMB 8712)</name>
    <dbReference type="NCBI Taxonomy" id="395963"/>
    <lineage>
        <taxon>Bacteria</taxon>
        <taxon>Pseudomonadati</taxon>
        <taxon>Pseudomonadota</taxon>
        <taxon>Alphaproteobacteria</taxon>
        <taxon>Hyphomicrobiales</taxon>
        <taxon>Beijerinckiaceae</taxon>
        <taxon>Beijerinckia</taxon>
    </lineage>
</organism>
<gene>
    <name evidence="2" type="ordered locus">Bind_0789</name>
</gene>
<sequence>MDYLGKLMGAAALGGALMFSGMASAQENIIYVAPGSGPLSFAHGMYYPPGTPLVTAPESTPGSPLMTGRSAAIGVVGNHCTTPTKTCLLYHSSVQNGGCSCKTPSGRSYGTVSP</sequence>